<accession>A0A6G6Y5H5</accession>
<dbReference type="InterPro" id="IPR036393">
    <property type="entry name" value="AceGlu_kinase-like_sf"/>
</dbReference>
<dbReference type="PANTHER" id="PTHR43654:SF1">
    <property type="entry name" value="ISOPENTENYL PHOSPHATE KINASE"/>
    <property type="match status" value="1"/>
</dbReference>
<keyword evidence="6 8" id="KW-0418">Kinase</keyword>
<keyword evidence="4 8" id="KW-0808">Transferase</keyword>
<feature type="binding site" evidence="8">
    <location>
        <begin position="184"/>
        <end position="185"/>
    </location>
    <ligand>
        <name>ATP</name>
        <dbReference type="ChEBI" id="CHEBI:30616"/>
    </ligand>
</feature>
<keyword evidence="5 8" id="KW-0547">Nucleotide-binding</keyword>
<organism evidence="10 11">
    <name type="scientific">Stakelama tenebrarum</name>
    <dbReference type="NCBI Taxonomy" id="2711215"/>
    <lineage>
        <taxon>Bacteria</taxon>
        <taxon>Pseudomonadati</taxon>
        <taxon>Pseudomonadota</taxon>
        <taxon>Alphaproteobacteria</taxon>
        <taxon>Sphingomonadales</taxon>
        <taxon>Sphingomonadaceae</taxon>
        <taxon>Stakelama</taxon>
    </lineage>
</organism>
<evidence type="ECO:0000256" key="8">
    <source>
        <dbReference type="HAMAP-Rule" id="MF_00456"/>
    </source>
</evidence>
<dbReference type="Gene3D" id="3.40.1160.10">
    <property type="entry name" value="Acetylglutamate kinase-like"/>
    <property type="match status" value="1"/>
</dbReference>
<dbReference type="Gene3D" id="2.30.130.10">
    <property type="entry name" value="PUA domain"/>
    <property type="match status" value="1"/>
</dbReference>
<comment type="catalytic activity">
    <reaction evidence="8">
        <text>L-glutamate + ATP = L-glutamyl 5-phosphate + ADP</text>
        <dbReference type="Rhea" id="RHEA:14877"/>
        <dbReference type="ChEBI" id="CHEBI:29985"/>
        <dbReference type="ChEBI" id="CHEBI:30616"/>
        <dbReference type="ChEBI" id="CHEBI:58274"/>
        <dbReference type="ChEBI" id="CHEBI:456216"/>
        <dbReference type="EC" id="2.7.2.11"/>
    </reaction>
</comment>
<feature type="binding site" evidence="8">
    <location>
        <position position="24"/>
    </location>
    <ligand>
        <name>ATP</name>
        <dbReference type="ChEBI" id="CHEBI:30616"/>
    </ligand>
</feature>
<evidence type="ECO:0000256" key="6">
    <source>
        <dbReference type="ARBA" id="ARBA00022777"/>
    </source>
</evidence>
<dbReference type="Proteomes" id="UP000501568">
    <property type="component" value="Chromosome"/>
</dbReference>
<dbReference type="PROSITE" id="PS50890">
    <property type="entry name" value="PUA"/>
    <property type="match status" value="1"/>
</dbReference>
<dbReference type="SMART" id="SM00359">
    <property type="entry name" value="PUA"/>
    <property type="match status" value="1"/>
</dbReference>
<evidence type="ECO:0000256" key="2">
    <source>
        <dbReference type="ARBA" id="ARBA00022605"/>
    </source>
</evidence>
<evidence type="ECO:0000256" key="7">
    <source>
        <dbReference type="ARBA" id="ARBA00022840"/>
    </source>
</evidence>
<dbReference type="InterPro" id="IPR036974">
    <property type="entry name" value="PUA_sf"/>
</dbReference>
<evidence type="ECO:0000313" key="11">
    <source>
        <dbReference type="Proteomes" id="UP000501568"/>
    </source>
</evidence>
<dbReference type="InterPro" id="IPR001057">
    <property type="entry name" value="Glu/AcGlu_kinase"/>
</dbReference>
<feature type="binding site" evidence="8">
    <location>
        <begin position="227"/>
        <end position="233"/>
    </location>
    <ligand>
        <name>ATP</name>
        <dbReference type="ChEBI" id="CHEBI:30616"/>
    </ligand>
</feature>
<reference evidence="10 11" key="1">
    <citation type="submission" date="2020-02" db="EMBL/GenBank/DDBJ databases">
        <authorList>
            <person name="Zheng R.K."/>
            <person name="Sun C.M."/>
        </authorList>
    </citation>
    <scope>NUCLEOTIDE SEQUENCE [LARGE SCALE GENOMIC DNA]</scope>
    <source>
        <strain evidence="11">zrk23</strain>
    </source>
</reference>
<dbReference type="GO" id="GO:0055129">
    <property type="term" value="P:L-proline biosynthetic process"/>
    <property type="evidence" value="ECO:0007669"/>
    <property type="project" value="UniProtKB-UniRule"/>
</dbReference>
<comment type="similarity">
    <text evidence="8">Belongs to the glutamate 5-kinase family.</text>
</comment>
<dbReference type="GO" id="GO:0005524">
    <property type="term" value="F:ATP binding"/>
    <property type="evidence" value="ECO:0007669"/>
    <property type="project" value="UniProtKB-KW"/>
</dbReference>
<keyword evidence="11" id="KW-1185">Reference proteome</keyword>
<dbReference type="GO" id="GO:0003723">
    <property type="term" value="F:RNA binding"/>
    <property type="evidence" value="ECO:0007669"/>
    <property type="project" value="InterPro"/>
</dbReference>
<dbReference type="FunFam" id="3.40.1160.10:FF:000018">
    <property type="entry name" value="Glutamate 5-kinase"/>
    <property type="match status" value="1"/>
</dbReference>
<dbReference type="AlphaFoldDB" id="A0A6G6Y5H5"/>
<dbReference type="Pfam" id="PF00696">
    <property type="entry name" value="AA_kinase"/>
    <property type="match status" value="1"/>
</dbReference>
<dbReference type="PIRSF" id="PIRSF000729">
    <property type="entry name" value="GK"/>
    <property type="match status" value="1"/>
</dbReference>
<dbReference type="GO" id="GO:0004349">
    <property type="term" value="F:glutamate 5-kinase activity"/>
    <property type="evidence" value="ECO:0007669"/>
    <property type="project" value="UniProtKB-UniRule"/>
</dbReference>
<dbReference type="EMBL" id="CP049109">
    <property type="protein sequence ID" value="QIG79843.1"/>
    <property type="molecule type" value="Genomic_DNA"/>
</dbReference>
<dbReference type="InterPro" id="IPR015947">
    <property type="entry name" value="PUA-like_sf"/>
</dbReference>
<dbReference type="InterPro" id="IPR019797">
    <property type="entry name" value="Glutamate_5-kinase_CS"/>
</dbReference>
<protein>
    <recommendedName>
        <fullName evidence="8">Glutamate 5-kinase</fullName>
        <ecNumber evidence="8">2.7.2.11</ecNumber>
    </recommendedName>
    <alternativeName>
        <fullName evidence="8">Gamma-glutamyl kinase</fullName>
        <shortName evidence="8">GK</shortName>
    </alternativeName>
</protein>
<dbReference type="SUPFAM" id="SSF88697">
    <property type="entry name" value="PUA domain-like"/>
    <property type="match status" value="1"/>
</dbReference>
<keyword evidence="1 8" id="KW-0963">Cytoplasm</keyword>
<keyword evidence="3 8" id="KW-0641">Proline biosynthesis</keyword>
<dbReference type="SUPFAM" id="SSF53633">
    <property type="entry name" value="Carbamate kinase-like"/>
    <property type="match status" value="1"/>
</dbReference>
<comment type="subcellular location">
    <subcellularLocation>
        <location evidence="8">Cytoplasm</location>
    </subcellularLocation>
</comment>
<feature type="binding site" evidence="8">
    <location>
        <position position="64"/>
    </location>
    <ligand>
        <name>substrate</name>
    </ligand>
</feature>
<keyword evidence="2 8" id="KW-0028">Amino-acid biosynthesis</keyword>
<comment type="pathway">
    <text evidence="8">Amino-acid biosynthesis; L-proline biosynthesis; L-glutamate 5-semialdehyde from L-glutamate: step 1/2.</text>
</comment>
<evidence type="ECO:0000256" key="1">
    <source>
        <dbReference type="ARBA" id="ARBA00022490"/>
    </source>
</evidence>
<dbReference type="PROSITE" id="PS00902">
    <property type="entry name" value="GLUTAMATE_5_KINASE"/>
    <property type="match status" value="1"/>
</dbReference>
<evidence type="ECO:0000256" key="3">
    <source>
        <dbReference type="ARBA" id="ARBA00022650"/>
    </source>
</evidence>
<dbReference type="Pfam" id="PF01472">
    <property type="entry name" value="PUA"/>
    <property type="match status" value="1"/>
</dbReference>
<evidence type="ECO:0000259" key="9">
    <source>
        <dbReference type="SMART" id="SM00359"/>
    </source>
</evidence>
<proteinExistence type="inferred from homology"/>
<dbReference type="InterPro" id="IPR011529">
    <property type="entry name" value="Glu_5kinase"/>
</dbReference>
<dbReference type="UniPathway" id="UPA00098">
    <property type="reaction ID" value="UER00359"/>
</dbReference>
<comment type="function">
    <text evidence="8">Catalyzes the transfer of a phosphate group to glutamate to form L-glutamate 5-phosphate.</text>
</comment>
<dbReference type="HAMAP" id="MF_00456">
    <property type="entry name" value="ProB"/>
    <property type="match status" value="1"/>
</dbReference>
<dbReference type="InterPro" id="IPR005715">
    <property type="entry name" value="Glu_5kinase/COase_Synthase"/>
</dbReference>
<dbReference type="KEGG" id="spzr:G5C33_08655"/>
<dbReference type="NCBIfam" id="TIGR01027">
    <property type="entry name" value="proB"/>
    <property type="match status" value="1"/>
</dbReference>
<dbReference type="PRINTS" id="PR00474">
    <property type="entry name" value="GLU5KINASE"/>
</dbReference>
<feature type="binding site" evidence="8">
    <location>
        <position position="164"/>
    </location>
    <ligand>
        <name>substrate</name>
    </ligand>
</feature>
<dbReference type="GO" id="GO:0005829">
    <property type="term" value="C:cytosol"/>
    <property type="evidence" value="ECO:0007669"/>
    <property type="project" value="TreeGrafter"/>
</dbReference>
<dbReference type="CDD" id="cd21157">
    <property type="entry name" value="PUA_G5K"/>
    <property type="match status" value="1"/>
</dbReference>
<feature type="domain" description="PUA" evidence="9">
    <location>
        <begin position="291"/>
        <end position="373"/>
    </location>
</feature>
<evidence type="ECO:0000256" key="4">
    <source>
        <dbReference type="ARBA" id="ARBA00022679"/>
    </source>
</evidence>
<dbReference type="EC" id="2.7.2.11" evidence="8"/>
<sequence>MVSASMIDNAERFSPARCPRLIIKVGSALLVGADDEVRREWLETLTADIAERMRAGQQIAVVSSGAIALGARRLGLPGGGRNSLEDAQASAARGQIALAQVWAGVLDNEKLQAAQVLVTLGDLEDRRRYLNASATLDRLLSLGVIPIINENDTVATERIRFGDNDRLAARVAQAAEADGVILLSDIDGLYDSNPHSNPDAKLIPVVAEIDDRIQAMADGKSSSGMGSGGMLSKIEAAKIAAGAGIDLAIISGHDDHALKHFFDTGHGTVFHGEGTHGARKAWLAGGLTEEGVITIDKGAVAALQNGKSLLPAGALRIEGEFSRGDLVLILDAKGNKVARGLVEYDYSDACRIVGRRSEDVQAILGYAPRSALVHRSHMAVL</sequence>
<dbReference type="PANTHER" id="PTHR43654">
    <property type="entry name" value="GLUTAMATE 5-KINASE"/>
    <property type="match status" value="1"/>
</dbReference>
<evidence type="ECO:0000256" key="5">
    <source>
        <dbReference type="ARBA" id="ARBA00022741"/>
    </source>
</evidence>
<keyword evidence="7 8" id="KW-0067">ATP-binding</keyword>
<dbReference type="InterPro" id="IPR001048">
    <property type="entry name" value="Asp/Glu/Uridylate_kinase"/>
</dbReference>
<dbReference type="InterPro" id="IPR002478">
    <property type="entry name" value="PUA"/>
</dbReference>
<feature type="binding site" evidence="8">
    <location>
        <position position="152"/>
    </location>
    <ligand>
        <name>substrate</name>
    </ligand>
</feature>
<name>A0A6G6Y5H5_9SPHN</name>
<evidence type="ECO:0000313" key="10">
    <source>
        <dbReference type="EMBL" id="QIG79843.1"/>
    </source>
</evidence>
<gene>
    <name evidence="8" type="primary">proB</name>
    <name evidence="10" type="ORF">G5C33_08655</name>
</gene>